<sequence>MEKKICALLFAFTFITLSSVVHGQPESVHRGPSVEPVVEVDIEDAKKVDSGYDFAKNEAPAPKRFPANIVAKADATAPSNYVGPLIFLIALPIALWIMVSKKFSKKSDEKAVGYYPKTQQFKPYKTDYQQNSEDDDDVDFPKAS</sequence>
<evidence type="ECO:0000256" key="1">
    <source>
        <dbReference type="SAM" id="MobiDB-lite"/>
    </source>
</evidence>
<keyword evidence="2" id="KW-0812">Transmembrane</keyword>
<feature type="chain" id="PRO_5043646682" evidence="3">
    <location>
        <begin position="24"/>
        <end position="144"/>
    </location>
</feature>
<accession>A0A2K9NNP3</accession>
<dbReference type="EMBL" id="CP025704">
    <property type="protein sequence ID" value="AUN97117.1"/>
    <property type="molecule type" value="Genomic_DNA"/>
</dbReference>
<organism evidence="4 5">
    <name type="scientific">Bacteriovorax stolpii</name>
    <name type="common">Bdellovibrio stolpii</name>
    <dbReference type="NCBI Taxonomy" id="960"/>
    <lineage>
        <taxon>Bacteria</taxon>
        <taxon>Pseudomonadati</taxon>
        <taxon>Bdellovibrionota</taxon>
        <taxon>Bacteriovoracia</taxon>
        <taxon>Bacteriovoracales</taxon>
        <taxon>Bacteriovoracaceae</taxon>
        <taxon>Bacteriovorax</taxon>
    </lineage>
</organism>
<dbReference type="AlphaFoldDB" id="A0A2K9NNP3"/>
<dbReference type="RefSeq" id="WP_102242412.1">
    <property type="nucleotide sequence ID" value="NZ_CP025704.1"/>
</dbReference>
<protein>
    <submittedName>
        <fullName evidence="4">Uncharacterized protein</fullName>
    </submittedName>
</protein>
<feature type="region of interest" description="Disordered" evidence="1">
    <location>
        <begin position="123"/>
        <end position="144"/>
    </location>
</feature>
<keyword evidence="2" id="KW-1133">Transmembrane helix</keyword>
<feature type="transmembrane region" description="Helical" evidence="2">
    <location>
        <begin position="81"/>
        <end position="99"/>
    </location>
</feature>
<feature type="signal peptide" evidence="3">
    <location>
        <begin position="1"/>
        <end position="23"/>
    </location>
</feature>
<proteinExistence type="predicted"/>
<gene>
    <name evidence="4" type="ORF">C0V70_03135</name>
</gene>
<keyword evidence="3" id="KW-0732">Signal</keyword>
<evidence type="ECO:0000256" key="2">
    <source>
        <dbReference type="SAM" id="Phobius"/>
    </source>
</evidence>
<reference evidence="4 5" key="1">
    <citation type="submission" date="2018-01" db="EMBL/GenBank/DDBJ databases">
        <title>Complete genome sequence of Bacteriovorax stolpii DSM12778.</title>
        <authorList>
            <person name="Tang B."/>
            <person name="Chang J."/>
        </authorList>
    </citation>
    <scope>NUCLEOTIDE SEQUENCE [LARGE SCALE GENOMIC DNA]</scope>
    <source>
        <strain evidence="4 5">DSM 12778</strain>
    </source>
</reference>
<dbReference type="KEGG" id="bsto:C0V70_03135"/>
<evidence type="ECO:0000313" key="4">
    <source>
        <dbReference type="EMBL" id="AUN97117.1"/>
    </source>
</evidence>
<evidence type="ECO:0000313" key="5">
    <source>
        <dbReference type="Proteomes" id="UP000235584"/>
    </source>
</evidence>
<keyword evidence="2" id="KW-0472">Membrane</keyword>
<name>A0A2K9NNP3_BACTC</name>
<evidence type="ECO:0000256" key="3">
    <source>
        <dbReference type="SAM" id="SignalP"/>
    </source>
</evidence>
<keyword evidence="5" id="KW-1185">Reference proteome</keyword>
<dbReference type="Proteomes" id="UP000235584">
    <property type="component" value="Chromosome"/>
</dbReference>